<feature type="compositionally biased region" description="Pro residues" evidence="1">
    <location>
        <begin position="636"/>
        <end position="646"/>
    </location>
</feature>
<dbReference type="Gene3D" id="2.60.120.260">
    <property type="entry name" value="Galactose-binding domain-like"/>
    <property type="match status" value="2"/>
</dbReference>
<dbReference type="InParanoid" id="A0A286UH06"/>
<gene>
    <name evidence="3" type="ORF">PNOK_0571000</name>
</gene>
<keyword evidence="2" id="KW-0812">Transmembrane</keyword>
<feature type="compositionally biased region" description="Gly residues" evidence="1">
    <location>
        <begin position="423"/>
        <end position="449"/>
    </location>
</feature>
<keyword evidence="4" id="KW-1185">Reference proteome</keyword>
<evidence type="ECO:0000256" key="1">
    <source>
        <dbReference type="SAM" id="MobiDB-lite"/>
    </source>
</evidence>
<reference evidence="3 4" key="1">
    <citation type="journal article" date="2017" name="Mol. Ecol.">
        <title>Comparative and population genomic landscape of Phellinus noxius: A hypervariable fungus causing root rot in trees.</title>
        <authorList>
            <person name="Chung C.L."/>
            <person name="Lee T.J."/>
            <person name="Akiba M."/>
            <person name="Lee H.H."/>
            <person name="Kuo T.H."/>
            <person name="Liu D."/>
            <person name="Ke H.M."/>
            <person name="Yokoi T."/>
            <person name="Roa M.B."/>
            <person name="Lu M.J."/>
            <person name="Chang Y.Y."/>
            <person name="Ann P.J."/>
            <person name="Tsai J.N."/>
            <person name="Chen C.Y."/>
            <person name="Tzean S.S."/>
            <person name="Ota Y."/>
            <person name="Hattori T."/>
            <person name="Sahashi N."/>
            <person name="Liou R.F."/>
            <person name="Kikuchi T."/>
            <person name="Tsai I.J."/>
        </authorList>
    </citation>
    <scope>NUCLEOTIDE SEQUENCE [LARGE SCALE GENOMIC DNA]</scope>
    <source>
        <strain evidence="3 4">FFPRI411160</strain>
    </source>
</reference>
<keyword evidence="2" id="KW-1133">Transmembrane helix</keyword>
<evidence type="ECO:0000313" key="4">
    <source>
        <dbReference type="Proteomes" id="UP000217199"/>
    </source>
</evidence>
<protein>
    <recommendedName>
        <fullName evidence="5">Transmembrane protein</fullName>
    </recommendedName>
</protein>
<evidence type="ECO:0000256" key="2">
    <source>
        <dbReference type="SAM" id="Phobius"/>
    </source>
</evidence>
<feature type="region of interest" description="Disordered" evidence="1">
    <location>
        <begin position="357"/>
        <end position="472"/>
    </location>
</feature>
<feature type="region of interest" description="Disordered" evidence="1">
    <location>
        <begin position="624"/>
        <end position="666"/>
    </location>
</feature>
<organism evidence="3 4">
    <name type="scientific">Pyrrhoderma noxium</name>
    <dbReference type="NCBI Taxonomy" id="2282107"/>
    <lineage>
        <taxon>Eukaryota</taxon>
        <taxon>Fungi</taxon>
        <taxon>Dikarya</taxon>
        <taxon>Basidiomycota</taxon>
        <taxon>Agaricomycotina</taxon>
        <taxon>Agaricomycetes</taxon>
        <taxon>Hymenochaetales</taxon>
        <taxon>Hymenochaetaceae</taxon>
        <taxon>Pyrrhoderma</taxon>
    </lineage>
</organism>
<name>A0A286UH06_9AGAM</name>
<dbReference type="STRING" id="2282107.A0A286UH06"/>
<feature type="compositionally biased region" description="Polar residues" evidence="1">
    <location>
        <begin position="360"/>
        <end position="377"/>
    </location>
</feature>
<comment type="caution">
    <text evidence="3">The sequence shown here is derived from an EMBL/GenBank/DDBJ whole genome shotgun (WGS) entry which is preliminary data.</text>
</comment>
<keyword evidence="2" id="KW-0472">Membrane</keyword>
<sequence>MWHPGSPLQDIYAYRYAQGGTFTLTNATSASATINFNGTSIWVYGSKRPNHSAYQATFDGTTTTYDGRGDELNQQVIFSATDLNSGPHTVSMANLGSGYYGYLDIDYVIFETDIGDDDDEVTPIEVMLTETSQNFTLNGSGWKNSWSNSALGTSDGMYTEAAGNSLMFTFTGKIYSIIFEIFSSAVSIYGSIGPSCGFFDVQIDGGAITTYNATRNTTSSDQLLFFGSNFGSGDHTIQITNNATNSGILGITRATVQRATDSFSSDSTTSQSNKADSSNMINTALVGALSAVIGLLLVSIVAYFLYRRRRRQQMIPTHIPASKLEEAFSIDPDGPPPPLRVSVSQTSLGAMYTRHKLPSPAQSQSNHSETASKCSCPTGTTGTGTTTMTAESGSISGGSSSHRTLSPFSRSRSPFKQLYRHGAAGGAGGGGGSGSGTGTGTGTGTGGGSERITSRDSSPSSDNESTGQQTVRTAHVCKDYKTKHKHHHHHHHHHCRHHRHNTGIIPLQLHQPADSTIITTPTTRHLTHQMSLPQLSSTISIGSFGSPRPLPQRPLPLSIPPHVVSDINSQQQQRGGSSISKFRRRSFRNSRILRTGYNVFFARAGSSISGSAYAPSTVLTSEISERPATTLSPLTEVPPAPPPIPVARPSTPTQPRPLLIANQSDD</sequence>
<feature type="compositionally biased region" description="Low complexity" evidence="1">
    <location>
        <begin position="455"/>
        <end position="466"/>
    </location>
</feature>
<evidence type="ECO:0008006" key="5">
    <source>
        <dbReference type="Google" id="ProtNLM"/>
    </source>
</evidence>
<feature type="transmembrane region" description="Helical" evidence="2">
    <location>
        <begin position="284"/>
        <end position="306"/>
    </location>
</feature>
<feature type="compositionally biased region" description="Low complexity" evidence="1">
    <location>
        <begin position="378"/>
        <end position="401"/>
    </location>
</feature>
<dbReference type="Proteomes" id="UP000217199">
    <property type="component" value="Unassembled WGS sequence"/>
</dbReference>
<evidence type="ECO:0000313" key="3">
    <source>
        <dbReference type="EMBL" id="PAV18867.1"/>
    </source>
</evidence>
<dbReference type="AlphaFoldDB" id="A0A286UH06"/>
<dbReference type="EMBL" id="NBII01000005">
    <property type="protein sequence ID" value="PAV18867.1"/>
    <property type="molecule type" value="Genomic_DNA"/>
</dbReference>
<feature type="compositionally biased region" description="Polar residues" evidence="1">
    <location>
        <begin position="402"/>
        <end position="414"/>
    </location>
</feature>
<proteinExistence type="predicted"/>
<accession>A0A286UH06</accession>
<dbReference type="OrthoDB" id="3258237at2759"/>